<dbReference type="SUPFAM" id="SSF56801">
    <property type="entry name" value="Acetyl-CoA synthetase-like"/>
    <property type="match status" value="1"/>
</dbReference>
<dbReference type="EC" id="6.2.1.3" evidence="4"/>
<keyword evidence="4" id="KW-0436">Ligase</keyword>
<dbReference type="InterPro" id="IPR042099">
    <property type="entry name" value="ANL_N_sf"/>
</dbReference>
<dbReference type="InterPro" id="IPR020845">
    <property type="entry name" value="AMP-binding_CS"/>
</dbReference>
<dbReference type="InterPro" id="IPR000873">
    <property type="entry name" value="AMP-dep_synth/lig_dom"/>
</dbReference>
<keyword evidence="1" id="KW-0547">Nucleotide-binding</keyword>
<accession>A0A9W7XLK3</accession>
<evidence type="ECO:0000313" key="4">
    <source>
        <dbReference type="EMBL" id="KAJ1644847.1"/>
    </source>
</evidence>
<dbReference type="GO" id="GO:0004467">
    <property type="term" value="F:long-chain fatty acid-CoA ligase activity"/>
    <property type="evidence" value="ECO:0007669"/>
    <property type="project" value="UniProtKB-EC"/>
</dbReference>
<dbReference type="Proteomes" id="UP001145021">
    <property type="component" value="Unassembled WGS sequence"/>
</dbReference>
<keyword evidence="2" id="KW-0067">ATP-binding</keyword>
<dbReference type="EMBL" id="JANBOH010000138">
    <property type="protein sequence ID" value="KAJ1644847.1"/>
    <property type="molecule type" value="Genomic_DNA"/>
</dbReference>
<dbReference type="Pfam" id="PF00501">
    <property type="entry name" value="AMP-binding"/>
    <property type="match status" value="1"/>
</dbReference>
<evidence type="ECO:0000313" key="5">
    <source>
        <dbReference type="Proteomes" id="UP001145021"/>
    </source>
</evidence>
<name>A0A9W7XLK3_9FUNG</name>
<proteinExistence type="predicted"/>
<dbReference type="GO" id="GO:0005783">
    <property type="term" value="C:endoplasmic reticulum"/>
    <property type="evidence" value="ECO:0007669"/>
    <property type="project" value="TreeGrafter"/>
</dbReference>
<evidence type="ECO:0000259" key="3">
    <source>
        <dbReference type="Pfam" id="PF00501"/>
    </source>
</evidence>
<dbReference type="Gene3D" id="3.40.50.12780">
    <property type="entry name" value="N-terminal domain of ligase-like"/>
    <property type="match status" value="1"/>
</dbReference>
<reference evidence="4" key="1">
    <citation type="submission" date="2022-07" db="EMBL/GenBank/DDBJ databases">
        <title>Phylogenomic reconstructions and comparative analyses of Kickxellomycotina fungi.</title>
        <authorList>
            <person name="Reynolds N.K."/>
            <person name="Stajich J.E."/>
            <person name="Barry K."/>
            <person name="Grigoriev I.V."/>
            <person name="Crous P."/>
            <person name="Smith M.E."/>
        </authorList>
    </citation>
    <scope>NUCLEOTIDE SEQUENCE</scope>
    <source>
        <strain evidence="4">NBRC 105413</strain>
    </source>
</reference>
<dbReference type="GO" id="GO:0005524">
    <property type="term" value="F:ATP binding"/>
    <property type="evidence" value="ECO:0007669"/>
    <property type="project" value="UniProtKB-KW"/>
</dbReference>
<protein>
    <submittedName>
        <fullName evidence="4">Medium-chain fatty acid-CoA ligase faa2</fullName>
        <ecNumber evidence="4">6.2.1.3</ecNumber>
    </submittedName>
</protein>
<dbReference type="AlphaFoldDB" id="A0A9W7XLK3"/>
<dbReference type="PANTHER" id="PTHR43272">
    <property type="entry name" value="LONG-CHAIN-FATTY-ACID--COA LIGASE"/>
    <property type="match status" value="1"/>
</dbReference>
<sequence>MMKSYLVPGSAEPGYSAIMRNRACKDNIFPDPVSEVTTLYELFQYRVNTGPDARFVGSRKFNPVTKKFGQYEWINSTRAAELVDQFGSGIDQVFRKYAPDAASTAQGTNAQQALGLYSINRVEWLLAEFAGFRSNKFSVALYDTLGAESVEFIVEHAGIAVLVCSIDKVPKLLQLKDKLPSLKAIISMDSFSEHGKNPAALPFTVNSIRVLQEWAQSKEVALFDIEQVVQMGINSPTAPRLPKPSDLCTICYTSGTTGQPKGAMATHESYVFSAKSGSLAVPTKETVYLSFLPLAHCYERNCIYVGLVSGGCVGFYSGNVLTIAEDAQVLCPTVMSGVPRLYNRIYDRIAAATIYAPGLSGVIARTAIRQKLERLESGHGHTHPFWDRVVCNKIRQFFGGNLKVMISGSAPIDAKVLNFMRVALAVTFVEGYASTECNAAATVSLMDENKAGHVGVPYPAMEVRLRDVPEMNYLATDKPCPRGEVLIRGKSVFIGYFKDHEKTKAAFDGDWLITGDIGQFNPDGNLKIIDRRKNILKLAQGEYVAVEFLETVYSRCPLIQNVFVHGDSLQSSLVGVAVPDPETFLPWARKISGNSNATLEHLCKDEQIVGALLVELRVLGRESKLQGFEILREIYCDPVPFDVESNELLTSTFKLKRDVAKQYYAKQIEDMYARINQTKK</sequence>
<dbReference type="PANTHER" id="PTHR43272:SF33">
    <property type="entry name" value="AMP-BINDING DOMAIN-CONTAINING PROTEIN-RELATED"/>
    <property type="match status" value="1"/>
</dbReference>
<comment type="caution">
    <text evidence="4">The sequence shown here is derived from an EMBL/GenBank/DDBJ whole genome shotgun (WGS) entry which is preliminary data.</text>
</comment>
<evidence type="ECO:0000256" key="1">
    <source>
        <dbReference type="ARBA" id="ARBA00022741"/>
    </source>
</evidence>
<feature type="domain" description="AMP-dependent synthetase/ligase" evidence="3">
    <location>
        <begin position="105"/>
        <end position="497"/>
    </location>
</feature>
<keyword evidence="5" id="KW-1185">Reference proteome</keyword>
<dbReference type="PROSITE" id="PS00455">
    <property type="entry name" value="AMP_BINDING"/>
    <property type="match status" value="1"/>
</dbReference>
<gene>
    <name evidence="4" type="primary">FAA2_9</name>
    <name evidence="4" type="ORF">LPJ64_003506</name>
</gene>
<dbReference type="GO" id="GO:0016020">
    <property type="term" value="C:membrane"/>
    <property type="evidence" value="ECO:0007669"/>
    <property type="project" value="TreeGrafter"/>
</dbReference>
<evidence type="ECO:0000256" key="2">
    <source>
        <dbReference type="ARBA" id="ARBA00022840"/>
    </source>
</evidence>
<organism evidence="4 5">
    <name type="scientific">Coemansia asiatica</name>
    <dbReference type="NCBI Taxonomy" id="1052880"/>
    <lineage>
        <taxon>Eukaryota</taxon>
        <taxon>Fungi</taxon>
        <taxon>Fungi incertae sedis</taxon>
        <taxon>Zoopagomycota</taxon>
        <taxon>Kickxellomycotina</taxon>
        <taxon>Kickxellomycetes</taxon>
        <taxon>Kickxellales</taxon>
        <taxon>Kickxellaceae</taxon>
        <taxon>Coemansia</taxon>
    </lineage>
</organism>